<sequence length="65" mass="7393">MEIGESGVFSGQTEIRIHGCNNGRVWYLSVIDNDELPLCRLTRRPRHSTFILYRTGCIIGQSLIV</sequence>
<protein>
    <submittedName>
        <fullName evidence="1">Uncharacterized protein</fullName>
    </submittedName>
</protein>
<evidence type="ECO:0000313" key="2">
    <source>
        <dbReference type="Proteomes" id="UP000011668"/>
    </source>
</evidence>
<evidence type="ECO:0000313" key="1">
    <source>
        <dbReference type="EMBL" id="ELU41981.1"/>
    </source>
</evidence>
<keyword evidence="2" id="KW-1185">Reference proteome</keyword>
<gene>
    <name evidence="1" type="ORF">AG1IA_03995</name>
</gene>
<dbReference type="Proteomes" id="UP000011668">
    <property type="component" value="Unassembled WGS sequence"/>
</dbReference>
<dbReference type="AlphaFoldDB" id="L8WV24"/>
<comment type="caution">
    <text evidence="1">The sequence shown here is derived from an EMBL/GenBank/DDBJ whole genome shotgun (WGS) entry which is preliminary data.</text>
</comment>
<dbReference type="HOGENOM" id="CLU_2851292_0_0_1"/>
<name>L8WV24_THACA</name>
<reference evidence="1 2" key="1">
    <citation type="journal article" date="2013" name="Nat. Commun.">
        <title>The evolution and pathogenic mechanisms of the rice sheath blight pathogen.</title>
        <authorList>
            <person name="Zheng A."/>
            <person name="Lin R."/>
            <person name="Xu L."/>
            <person name="Qin P."/>
            <person name="Tang C."/>
            <person name="Ai P."/>
            <person name="Zhang D."/>
            <person name="Liu Y."/>
            <person name="Sun Z."/>
            <person name="Feng H."/>
            <person name="Wang Y."/>
            <person name="Chen Y."/>
            <person name="Liang X."/>
            <person name="Fu R."/>
            <person name="Li Q."/>
            <person name="Zhang J."/>
            <person name="Yu X."/>
            <person name="Xie Z."/>
            <person name="Ding L."/>
            <person name="Guan P."/>
            <person name="Tang J."/>
            <person name="Liang Y."/>
            <person name="Wang S."/>
            <person name="Deng Q."/>
            <person name="Li S."/>
            <person name="Zhu J."/>
            <person name="Wang L."/>
            <person name="Liu H."/>
            <person name="Li P."/>
        </authorList>
    </citation>
    <scope>NUCLEOTIDE SEQUENCE [LARGE SCALE GENOMIC DNA]</scope>
    <source>
        <strain evidence="2">AG-1 IA</strain>
    </source>
</reference>
<proteinExistence type="predicted"/>
<organism evidence="1 2">
    <name type="scientific">Thanatephorus cucumeris (strain AG1-IA)</name>
    <name type="common">Rice sheath blight fungus</name>
    <name type="synonym">Rhizoctonia solani</name>
    <dbReference type="NCBI Taxonomy" id="983506"/>
    <lineage>
        <taxon>Eukaryota</taxon>
        <taxon>Fungi</taxon>
        <taxon>Dikarya</taxon>
        <taxon>Basidiomycota</taxon>
        <taxon>Agaricomycotina</taxon>
        <taxon>Agaricomycetes</taxon>
        <taxon>Cantharellales</taxon>
        <taxon>Ceratobasidiaceae</taxon>
        <taxon>Rhizoctonia</taxon>
        <taxon>Rhizoctonia solani AG-1</taxon>
    </lineage>
</organism>
<accession>L8WV24</accession>
<dbReference type="EMBL" id="AFRT01000957">
    <property type="protein sequence ID" value="ELU41981.1"/>
    <property type="molecule type" value="Genomic_DNA"/>
</dbReference>